<proteinExistence type="predicted"/>
<reference evidence="1" key="1">
    <citation type="submission" date="2022-04" db="EMBL/GenBank/DDBJ databases">
        <title>Hymenobacter sp. isolated from the air.</title>
        <authorList>
            <person name="Won M."/>
            <person name="Lee C.-M."/>
            <person name="Woen H.-Y."/>
            <person name="Kwon S.-W."/>
        </authorList>
    </citation>
    <scope>NUCLEOTIDE SEQUENCE</scope>
    <source>
        <strain evidence="1">5420S-77</strain>
    </source>
</reference>
<evidence type="ECO:0000313" key="1">
    <source>
        <dbReference type="EMBL" id="UOQ66011.1"/>
    </source>
</evidence>
<keyword evidence="2" id="KW-1185">Reference proteome</keyword>
<organism evidence="1 2">
    <name type="scientific">Hymenobacter volaticus</name>
    <dbReference type="NCBI Taxonomy" id="2932254"/>
    <lineage>
        <taxon>Bacteria</taxon>
        <taxon>Pseudomonadati</taxon>
        <taxon>Bacteroidota</taxon>
        <taxon>Cytophagia</taxon>
        <taxon>Cytophagales</taxon>
        <taxon>Hymenobacteraceae</taxon>
        <taxon>Hymenobacter</taxon>
    </lineage>
</organism>
<evidence type="ECO:0008006" key="3">
    <source>
        <dbReference type="Google" id="ProtNLM"/>
    </source>
</evidence>
<dbReference type="EMBL" id="CP095061">
    <property type="protein sequence ID" value="UOQ66011.1"/>
    <property type="molecule type" value="Genomic_DNA"/>
</dbReference>
<dbReference type="Proteomes" id="UP000830401">
    <property type="component" value="Chromosome"/>
</dbReference>
<evidence type="ECO:0000313" key="2">
    <source>
        <dbReference type="Proteomes" id="UP000830401"/>
    </source>
</evidence>
<name>A0ABY4G5G2_9BACT</name>
<sequence length="144" mass="15703">MVRQTGLVSPMQNAITTNPVIASDGNYTVAYQLFSTNYAISDTHIAKLSQSTGQILWSQSVGSLINSNNYILDLPNGLISLVRQQNNYKLFTEGRTPTLSSFNNFDILGIATITENGTNSFEQVNPINNRRGFKLAIPTADGVS</sequence>
<protein>
    <recommendedName>
        <fullName evidence="3">Bulb-type lectin domain-containing protein</fullName>
    </recommendedName>
</protein>
<accession>A0ABY4G5G2</accession>
<dbReference type="RefSeq" id="WP_245119990.1">
    <property type="nucleotide sequence ID" value="NZ_CP095061.1"/>
</dbReference>
<gene>
    <name evidence="1" type="ORF">MUN86_21265</name>
</gene>